<protein>
    <recommendedName>
        <fullName evidence="2">Phage replisome organiser N-terminal domain-containing protein</fullName>
    </recommendedName>
</protein>
<evidence type="ECO:0000313" key="1">
    <source>
        <dbReference type="EMBL" id="GAF80348.1"/>
    </source>
</evidence>
<gene>
    <name evidence="1" type="ORF">S01H1_01462</name>
</gene>
<dbReference type="AlphaFoldDB" id="X0SH42"/>
<comment type="caution">
    <text evidence="1">The sequence shown here is derived from an EMBL/GenBank/DDBJ whole genome shotgun (WGS) entry which is preliminary data.</text>
</comment>
<sequence length="255" mass="29920">MDRYSKIQSSLWDSKKFNKLNDFEKIVYMYLLTCPHGNSAGLFKLKEDYAVSDLRCTLQRYQKAVKKLCVELICIEDDIIFIRDFIKFNPYTSGKHVKGSLKFVVEFMDTSLYKLFYSDLCKYNPNHVEYFRKPIDTLSIPYDKPISDTGKAIPTDTNTDTNKDTITNTDIDTKHKHGEYNHVLLTDDQLSKLKIDFPDYEERITRLDEYLEMTPKPYKNHNLVIRNWAKKDKVKSNQGYVNPYTELLNSGALDE</sequence>
<evidence type="ECO:0008006" key="2">
    <source>
        <dbReference type="Google" id="ProtNLM"/>
    </source>
</evidence>
<dbReference type="EMBL" id="BARS01000636">
    <property type="protein sequence ID" value="GAF80348.1"/>
    <property type="molecule type" value="Genomic_DNA"/>
</dbReference>
<reference evidence="1" key="1">
    <citation type="journal article" date="2014" name="Front. Microbiol.">
        <title>High frequency of phylogenetically diverse reductive dehalogenase-homologous genes in deep subseafloor sedimentary metagenomes.</title>
        <authorList>
            <person name="Kawai M."/>
            <person name="Futagami T."/>
            <person name="Toyoda A."/>
            <person name="Takaki Y."/>
            <person name="Nishi S."/>
            <person name="Hori S."/>
            <person name="Arai W."/>
            <person name="Tsubouchi T."/>
            <person name="Morono Y."/>
            <person name="Uchiyama I."/>
            <person name="Ito T."/>
            <person name="Fujiyama A."/>
            <person name="Inagaki F."/>
            <person name="Takami H."/>
        </authorList>
    </citation>
    <scope>NUCLEOTIDE SEQUENCE</scope>
    <source>
        <strain evidence="1">Expedition CK06-06</strain>
    </source>
</reference>
<organism evidence="1">
    <name type="scientific">marine sediment metagenome</name>
    <dbReference type="NCBI Taxonomy" id="412755"/>
    <lineage>
        <taxon>unclassified sequences</taxon>
        <taxon>metagenomes</taxon>
        <taxon>ecological metagenomes</taxon>
    </lineage>
</organism>
<proteinExistence type="predicted"/>
<accession>X0SH42</accession>
<name>X0SH42_9ZZZZ</name>